<evidence type="ECO:0000313" key="2">
    <source>
        <dbReference type="EMBL" id="MEK8088927.1"/>
    </source>
</evidence>
<organism evidence="2 3">
    <name type="scientific">Thermithiobacillus plumbiphilus</name>
    <dbReference type="NCBI Taxonomy" id="1729899"/>
    <lineage>
        <taxon>Bacteria</taxon>
        <taxon>Pseudomonadati</taxon>
        <taxon>Pseudomonadota</taxon>
        <taxon>Acidithiobacillia</taxon>
        <taxon>Acidithiobacillales</taxon>
        <taxon>Thermithiobacillaceae</taxon>
        <taxon>Thermithiobacillus</taxon>
    </lineage>
</organism>
<evidence type="ECO:0000256" key="1">
    <source>
        <dbReference type="SAM" id="SignalP"/>
    </source>
</evidence>
<reference evidence="2 3" key="1">
    <citation type="submission" date="2024-04" db="EMBL/GenBank/DDBJ databases">
        <authorList>
            <person name="Abashina T."/>
            <person name="Shaikin A."/>
        </authorList>
    </citation>
    <scope>NUCLEOTIDE SEQUENCE [LARGE SCALE GENOMIC DNA]</scope>
    <source>
        <strain evidence="2 3">AAFK</strain>
    </source>
</reference>
<protein>
    <submittedName>
        <fullName evidence="2">Transporter</fullName>
    </submittedName>
</protein>
<name>A0ABU9D5W0_9PROT</name>
<comment type="caution">
    <text evidence="2">The sequence shown here is derived from an EMBL/GenBank/DDBJ whole genome shotgun (WGS) entry which is preliminary data.</text>
</comment>
<gene>
    <name evidence="2" type="ORF">WOB96_04035</name>
</gene>
<feature type="signal peptide" evidence="1">
    <location>
        <begin position="1"/>
        <end position="27"/>
    </location>
</feature>
<evidence type="ECO:0000313" key="3">
    <source>
        <dbReference type="Proteomes" id="UP001446205"/>
    </source>
</evidence>
<dbReference type="RefSeq" id="WP_341369994.1">
    <property type="nucleotide sequence ID" value="NZ_JBBPCO010000003.1"/>
</dbReference>
<dbReference type="Proteomes" id="UP001446205">
    <property type="component" value="Unassembled WGS sequence"/>
</dbReference>
<accession>A0ABU9D5W0</accession>
<keyword evidence="3" id="KW-1185">Reference proteome</keyword>
<sequence>MKLETVGNSARGGVLVFVTCFSPLAHAATAQVDTPGVSGSAQVEPVPQTVGRAPEADKNGGPPAIETLIDYAGVLTPKGKFVIEPTLQYAHSSVYRIGVEGYSVLPAILVGAIQVEDTSRDTYVTALTTRYGLTQRLELEARIPYVWRTDSTLTRNVEGTSTPILVSSDGQGLGDVEVAGHYQLNQGPTGPYYVANLRVKAPTGEDPFGIPLNNNGLLTRLPTGSGFWGVQPSLNAIFPSDPAVFYGNLSYLWNMKRDVGGDYGKIDPGDAIGFGFGMGLSLNDKASFSLGYDHSIVGKPRQQLPGEGEQVVPNSRIQQVGSVLFGYSYRLGARTGFNLNFAIGATEDAPDVQLTLRLPMTL</sequence>
<feature type="chain" id="PRO_5045727389" evidence="1">
    <location>
        <begin position="28"/>
        <end position="362"/>
    </location>
</feature>
<proteinExistence type="predicted"/>
<keyword evidence="1" id="KW-0732">Signal</keyword>
<dbReference type="EMBL" id="JBBPCO010000003">
    <property type="protein sequence ID" value="MEK8088927.1"/>
    <property type="molecule type" value="Genomic_DNA"/>
</dbReference>